<dbReference type="EMBL" id="FUZZ01000001">
    <property type="protein sequence ID" value="SKC98292.1"/>
    <property type="molecule type" value="Genomic_DNA"/>
</dbReference>
<dbReference type="Pfam" id="PF13489">
    <property type="entry name" value="Methyltransf_23"/>
    <property type="match status" value="1"/>
</dbReference>
<dbReference type="STRING" id="393003.SAMN05660461_1150"/>
<accession>A0A1T5ND60</accession>
<keyword evidence="1" id="KW-0808">Transferase</keyword>
<reference evidence="1 2" key="1">
    <citation type="submission" date="2017-02" db="EMBL/GenBank/DDBJ databases">
        <authorList>
            <person name="Peterson S.W."/>
        </authorList>
    </citation>
    <scope>NUCLEOTIDE SEQUENCE [LARGE SCALE GENOMIC DNA]</scope>
    <source>
        <strain evidence="1 2">DSM 18108</strain>
    </source>
</reference>
<dbReference type="RefSeq" id="WP_079468435.1">
    <property type="nucleotide sequence ID" value="NZ_FUZZ01000001.1"/>
</dbReference>
<dbReference type="InterPro" id="IPR029063">
    <property type="entry name" value="SAM-dependent_MTases_sf"/>
</dbReference>
<sequence>MEKYFSGEVLHGDDFTLDEIRQWYDDEKEGYAGLVSGYKDYHYGYHRVNQLFGFKYLPEKKFKRVLGIGSAFGHEFKPISSQIESLYILEPSDNLVSDTIGQVKVTYKKPNVDGKIDFPDNYFDLIVCFDTLHHIPNVKNVLREMYRCLEPGGHLLLKEPVNSMGDWRETRQGLTKWERGIPYEYFRKNIPEIGFKVVKKNHFFTMTSFLVRKTEKLLAKPIYEYPFYLFIDKYLSKIFSWNIKYHPVNKWQRISPTEIFYILSK</sequence>
<evidence type="ECO:0000313" key="1">
    <source>
        <dbReference type="EMBL" id="SKC98292.1"/>
    </source>
</evidence>
<dbReference type="PANTHER" id="PTHR43861:SF1">
    <property type="entry name" value="TRANS-ACONITATE 2-METHYLTRANSFERASE"/>
    <property type="match status" value="1"/>
</dbReference>
<keyword evidence="1" id="KW-0489">Methyltransferase</keyword>
<dbReference type="SUPFAM" id="SSF53335">
    <property type="entry name" value="S-adenosyl-L-methionine-dependent methyltransferases"/>
    <property type="match status" value="1"/>
</dbReference>
<dbReference type="AlphaFoldDB" id="A0A1T5ND60"/>
<gene>
    <name evidence="1" type="ORF">SAMN05660461_1150</name>
</gene>
<organism evidence="1 2">
    <name type="scientific">Chitinophaga ginsengisegetis</name>
    <dbReference type="NCBI Taxonomy" id="393003"/>
    <lineage>
        <taxon>Bacteria</taxon>
        <taxon>Pseudomonadati</taxon>
        <taxon>Bacteroidota</taxon>
        <taxon>Chitinophagia</taxon>
        <taxon>Chitinophagales</taxon>
        <taxon>Chitinophagaceae</taxon>
        <taxon>Chitinophaga</taxon>
    </lineage>
</organism>
<proteinExistence type="predicted"/>
<name>A0A1T5ND60_9BACT</name>
<evidence type="ECO:0000313" key="2">
    <source>
        <dbReference type="Proteomes" id="UP000190166"/>
    </source>
</evidence>
<protein>
    <submittedName>
        <fullName evidence="1">Methyltransferase domain-containing protein</fullName>
    </submittedName>
</protein>
<dbReference type="PANTHER" id="PTHR43861">
    <property type="entry name" value="TRANS-ACONITATE 2-METHYLTRANSFERASE-RELATED"/>
    <property type="match status" value="1"/>
</dbReference>
<keyword evidence="2" id="KW-1185">Reference proteome</keyword>
<dbReference type="Proteomes" id="UP000190166">
    <property type="component" value="Unassembled WGS sequence"/>
</dbReference>
<dbReference type="Gene3D" id="3.40.50.150">
    <property type="entry name" value="Vaccinia Virus protein VP39"/>
    <property type="match status" value="1"/>
</dbReference>
<dbReference type="GO" id="GO:0008168">
    <property type="term" value="F:methyltransferase activity"/>
    <property type="evidence" value="ECO:0007669"/>
    <property type="project" value="UniProtKB-KW"/>
</dbReference>
<dbReference type="GO" id="GO:0032259">
    <property type="term" value="P:methylation"/>
    <property type="evidence" value="ECO:0007669"/>
    <property type="project" value="UniProtKB-KW"/>
</dbReference>
<dbReference type="CDD" id="cd02440">
    <property type="entry name" value="AdoMet_MTases"/>
    <property type="match status" value="1"/>
</dbReference>